<accession>A0A365P7Y3</accession>
<reference evidence="3 4" key="1">
    <citation type="submission" date="2018-06" db="EMBL/GenBank/DDBJ databases">
        <title>Whole genome sequencing of four bacterial strains from South Shetland trench revealing bio-synthetic gene clusters.</title>
        <authorList>
            <person name="Abdel-Mageed W.M."/>
            <person name="Lehri B."/>
            <person name="Jarmusch S.A."/>
            <person name="Miranda K."/>
            <person name="Goodfellow M."/>
            <person name="Jaspars M."/>
            <person name="Karlyshev A.V."/>
        </authorList>
    </citation>
    <scope>NUCLEOTIDE SEQUENCE [LARGE SCALE GENOMIC DNA]</scope>
    <source>
        <strain evidence="3 4">SST1</strain>
    </source>
</reference>
<keyword evidence="2" id="KW-0472">Membrane</keyword>
<keyword evidence="2" id="KW-1133">Transmembrane helix</keyword>
<dbReference type="Proteomes" id="UP000252187">
    <property type="component" value="Unassembled WGS sequence"/>
</dbReference>
<keyword evidence="2" id="KW-0812">Transmembrane</keyword>
<evidence type="ECO:0000256" key="1">
    <source>
        <dbReference type="SAM" id="MobiDB-lite"/>
    </source>
</evidence>
<name>A0A365P7Y3_9ACTN</name>
<evidence type="ECO:0000313" key="3">
    <source>
        <dbReference type="EMBL" id="RBA32292.1"/>
    </source>
</evidence>
<feature type="transmembrane region" description="Helical" evidence="2">
    <location>
        <begin position="61"/>
        <end position="84"/>
    </location>
</feature>
<proteinExistence type="predicted"/>
<comment type="caution">
    <text evidence="3">The sequence shown here is derived from an EMBL/GenBank/DDBJ whole genome shotgun (WGS) entry which is preliminary data.</text>
</comment>
<evidence type="ECO:0000313" key="4">
    <source>
        <dbReference type="Proteomes" id="UP000252187"/>
    </source>
</evidence>
<dbReference type="AlphaFoldDB" id="A0A365P7Y3"/>
<feature type="region of interest" description="Disordered" evidence="1">
    <location>
        <begin position="195"/>
        <end position="215"/>
    </location>
</feature>
<protein>
    <recommendedName>
        <fullName evidence="5">Alkaline shock response membrane anchor protein AmaP</fullName>
    </recommendedName>
</protein>
<dbReference type="EMBL" id="QNTT01000051">
    <property type="protein sequence ID" value="RBA32292.1"/>
    <property type="molecule type" value="Genomic_DNA"/>
</dbReference>
<organism evidence="3 4">
    <name type="scientific">Dietzia maris</name>
    <dbReference type="NCBI Taxonomy" id="37915"/>
    <lineage>
        <taxon>Bacteria</taxon>
        <taxon>Bacillati</taxon>
        <taxon>Actinomycetota</taxon>
        <taxon>Actinomycetes</taxon>
        <taxon>Mycobacteriales</taxon>
        <taxon>Dietziaceae</taxon>
        <taxon>Dietzia</taxon>
    </lineage>
</organism>
<feature type="compositionally biased region" description="Basic and acidic residues" evidence="1">
    <location>
        <begin position="195"/>
        <end position="207"/>
    </location>
</feature>
<evidence type="ECO:0000256" key="2">
    <source>
        <dbReference type="SAM" id="Phobius"/>
    </source>
</evidence>
<sequence length="215" mass="22070">MRSLSGTRNRIALTVAGLLLLVAVSWLIAASFGLASAGSPLAGLMPPADSTVSTLVQDHRGWALPAATAASILAILAGLGLLAAQIPTAPAHTTLRLPGDDGTVLATVEPQVLERALVERVESVPGVKEASVRVSGSTTSLRVFAEVTVAQDAQVEWAVEEARRVLAADLATALGTAPRSVDLLVRLHTPRSSSRSDRVAVRQDAADGHLVSGAG</sequence>
<evidence type="ECO:0008006" key="5">
    <source>
        <dbReference type="Google" id="ProtNLM"/>
    </source>
</evidence>
<gene>
    <name evidence="3" type="ORF">DQ226_14690</name>
</gene>